<protein>
    <submittedName>
        <fullName evidence="1">Uncharacterized protein</fullName>
    </submittedName>
</protein>
<sequence>MFTFETKYLEWLSASEMHQATLNWYSELNFVKDEQLFFDDLIKSYTLQLINSNYFEDSKQLVERLNKFQEDTNQLIEVVKAHRNSLQILMDGINQLEEETAYKKEHKELALKLSEFKQTYHTFKTSFFEYIKTIMKEEKQQRLLD</sequence>
<proteinExistence type="predicted"/>
<dbReference type="AlphaFoldDB" id="A0A3D6BUR6"/>
<evidence type="ECO:0000313" key="1">
    <source>
        <dbReference type="EMBL" id="HCY82952.1"/>
    </source>
</evidence>
<comment type="caution">
    <text evidence="1">The sequence shown here is derived from an EMBL/GenBank/DDBJ whole genome shotgun (WGS) entry which is preliminary data.</text>
</comment>
<dbReference type="EMBL" id="DPRK01000254">
    <property type="protein sequence ID" value="HCY82952.1"/>
    <property type="molecule type" value="Genomic_DNA"/>
</dbReference>
<dbReference type="RefSeq" id="WP_370097941.1">
    <property type="nucleotide sequence ID" value="NZ_CAXQWG010000049.1"/>
</dbReference>
<reference evidence="1 2" key="1">
    <citation type="journal article" date="2018" name="Nat. Biotechnol.">
        <title>A standardized bacterial taxonomy based on genome phylogeny substantially revises the tree of life.</title>
        <authorList>
            <person name="Parks D.H."/>
            <person name="Chuvochina M."/>
            <person name="Waite D.W."/>
            <person name="Rinke C."/>
            <person name="Skarshewski A."/>
            <person name="Chaumeil P.A."/>
            <person name="Hugenholtz P."/>
        </authorList>
    </citation>
    <scope>NUCLEOTIDE SEQUENCE [LARGE SCALE GENOMIC DNA]</scope>
    <source>
        <strain evidence="1">UBA10227</strain>
    </source>
</reference>
<name>A0A3D6BUR6_9FLAO</name>
<dbReference type="Proteomes" id="UP000263268">
    <property type="component" value="Unassembled WGS sequence"/>
</dbReference>
<organism evidence="1 2">
    <name type="scientific">Xanthomarina gelatinilytica</name>
    <dbReference type="NCBI Taxonomy" id="1137281"/>
    <lineage>
        <taxon>Bacteria</taxon>
        <taxon>Pseudomonadati</taxon>
        <taxon>Bacteroidota</taxon>
        <taxon>Flavobacteriia</taxon>
        <taxon>Flavobacteriales</taxon>
        <taxon>Flavobacteriaceae</taxon>
        <taxon>Xanthomarina</taxon>
    </lineage>
</organism>
<evidence type="ECO:0000313" key="2">
    <source>
        <dbReference type="Proteomes" id="UP000263268"/>
    </source>
</evidence>
<gene>
    <name evidence="1" type="ORF">DHV22_15835</name>
</gene>
<accession>A0A3D6BUR6</accession>